<keyword evidence="6 8" id="KW-1133">Transmembrane helix</keyword>
<dbReference type="CDD" id="cd06261">
    <property type="entry name" value="TM_PBP2"/>
    <property type="match status" value="1"/>
</dbReference>
<dbReference type="GO" id="GO:0005886">
    <property type="term" value="C:plasma membrane"/>
    <property type="evidence" value="ECO:0007669"/>
    <property type="project" value="UniProtKB-SubCell"/>
</dbReference>
<dbReference type="InterPro" id="IPR035906">
    <property type="entry name" value="MetI-like_sf"/>
</dbReference>
<feature type="transmembrane region" description="Helical" evidence="8">
    <location>
        <begin position="382"/>
        <end position="403"/>
    </location>
</feature>
<reference evidence="10" key="2">
    <citation type="submission" date="2020-09" db="EMBL/GenBank/DDBJ databases">
        <authorList>
            <person name="Sun Q."/>
            <person name="Kim S."/>
        </authorList>
    </citation>
    <scope>NUCLEOTIDE SEQUENCE</scope>
    <source>
        <strain evidence="10">KCTC 23714</strain>
    </source>
</reference>
<evidence type="ECO:0000256" key="6">
    <source>
        <dbReference type="ARBA" id="ARBA00022989"/>
    </source>
</evidence>
<evidence type="ECO:0000256" key="1">
    <source>
        <dbReference type="ARBA" id="ARBA00004651"/>
    </source>
</evidence>
<dbReference type="Proteomes" id="UP000628984">
    <property type="component" value="Unassembled WGS sequence"/>
</dbReference>
<feature type="transmembrane region" description="Helical" evidence="8">
    <location>
        <begin position="230"/>
        <end position="254"/>
    </location>
</feature>
<dbReference type="GO" id="GO:0055085">
    <property type="term" value="P:transmembrane transport"/>
    <property type="evidence" value="ECO:0007669"/>
    <property type="project" value="InterPro"/>
</dbReference>
<keyword evidence="7 8" id="KW-0472">Membrane</keyword>
<feature type="transmembrane region" description="Helical" evidence="8">
    <location>
        <begin position="191"/>
        <end position="218"/>
    </location>
</feature>
<feature type="transmembrane region" description="Helical" evidence="8">
    <location>
        <begin position="337"/>
        <end position="356"/>
    </location>
</feature>
<dbReference type="Pfam" id="PF00528">
    <property type="entry name" value="BPD_transp_1"/>
    <property type="match status" value="1"/>
</dbReference>
<comment type="caution">
    <text evidence="10">The sequence shown here is derived from an EMBL/GenBank/DDBJ whole genome shotgun (WGS) entry which is preliminary data.</text>
</comment>
<gene>
    <name evidence="10" type="ORF">GCM10011452_07990</name>
</gene>
<evidence type="ECO:0000256" key="7">
    <source>
        <dbReference type="ARBA" id="ARBA00023136"/>
    </source>
</evidence>
<evidence type="ECO:0000313" key="10">
    <source>
        <dbReference type="EMBL" id="GGW23353.1"/>
    </source>
</evidence>
<evidence type="ECO:0000256" key="3">
    <source>
        <dbReference type="ARBA" id="ARBA00022448"/>
    </source>
</evidence>
<feature type="transmembrane region" description="Helical" evidence="8">
    <location>
        <begin position="31"/>
        <end position="51"/>
    </location>
</feature>
<dbReference type="EMBL" id="BMYQ01000001">
    <property type="protein sequence ID" value="GGW23353.1"/>
    <property type="molecule type" value="Genomic_DNA"/>
</dbReference>
<organism evidence="10 11">
    <name type="scientific">Gemmobacter lanyuensis</name>
    <dbReference type="NCBI Taxonomy" id="1054497"/>
    <lineage>
        <taxon>Bacteria</taxon>
        <taxon>Pseudomonadati</taxon>
        <taxon>Pseudomonadota</taxon>
        <taxon>Alphaproteobacteria</taxon>
        <taxon>Rhodobacterales</taxon>
        <taxon>Paracoccaceae</taxon>
        <taxon>Gemmobacter</taxon>
    </lineage>
</organism>
<accession>A0A918IMX6</accession>
<dbReference type="PANTHER" id="PTHR42929">
    <property type="entry name" value="INNER MEMBRANE ABC TRANSPORTER PERMEASE PROTEIN YDCU-RELATED-RELATED"/>
    <property type="match status" value="1"/>
</dbReference>
<name>A0A918IMX6_9RHOB</name>
<evidence type="ECO:0000256" key="5">
    <source>
        <dbReference type="ARBA" id="ARBA00022692"/>
    </source>
</evidence>
<reference evidence="10" key="1">
    <citation type="journal article" date="2014" name="Int. J. Syst. Evol. Microbiol.">
        <title>Complete genome sequence of Corynebacterium casei LMG S-19264T (=DSM 44701T), isolated from a smear-ripened cheese.</title>
        <authorList>
            <consortium name="US DOE Joint Genome Institute (JGI-PGF)"/>
            <person name="Walter F."/>
            <person name="Albersmeier A."/>
            <person name="Kalinowski J."/>
            <person name="Ruckert C."/>
        </authorList>
    </citation>
    <scope>NUCLEOTIDE SEQUENCE</scope>
    <source>
        <strain evidence="10">KCTC 23714</strain>
    </source>
</reference>
<feature type="transmembrane region" description="Helical" evidence="8">
    <location>
        <begin position="287"/>
        <end position="305"/>
    </location>
</feature>
<evidence type="ECO:0000256" key="2">
    <source>
        <dbReference type="ARBA" id="ARBA00007069"/>
    </source>
</evidence>
<protein>
    <submittedName>
        <fullName evidence="10">Polyamine ABC transporter substrate-binding protein</fullName>
    </submittedName>
</protein>
<keyword evidence="5 8" id="KW-0812">Transmembrane</keyword>
<evidence type="ECO:0000256" key="4">
    <source>
        <dbReference type="ARBA" id="ARBA00022475"/>
    </source>
</evidence>
<sequence>MTDISSSLTTADGRPLKAALAAAQARARRKAFLLVAPLLLFVVVTFILPIGQMLQRSVYHDGFSKAAPNLSQWFSANPEGTVPDEAAYAALVADLVQMKKDKTVGEAGTRINYTLPGTRSLFTSAARKSESLQPPYKEAMIALDAEWGKAELWGAMRSSASPWTSDFYLIATDRKRDSDGSVVMVPENQRIYIWLFAKTFILSGVITFVCLLLAFPIAHLLATLPMSKSNLLMILVLLPFWTSLLVRTTSWIVLLQGQGVVNNVLVSLGLIGDDGRIAMIYNQTGTIIVMTHILLPFMVLPLYSVMRTIKPSYARAARSLGATSWTTFRRIYLPQTLPGMGAGALLVFILAVGYYITPALVGGADGQLISNLIQFHMSKSNWSLAAALSGMLLVGVLLLYWLYDRLVGIDKLKLG</sequence>
<keyword evidence="3 8" id="KW-0813">Transport</keyword>
<dbReference type="PROSITE" id="PS50928">
    <property type="entry name" value="ABC_TM1"/>
    <property type="match status" value="1"/>
</dbReference>
<evidence type="ECO:0000256" key="8">
    <source>
        <dbReference type="RuleBase" id="RU363032"/>
    </source>
</evidence>
<comment type="similarity">
    <text evidence="2">Belongs to the binding-protein-dependent transport system permease family. CysTW subfamily.</text>
</comment>
<evidence type="ECO:0000259" key="9">
    <source>
        <dbReference type="PROSITE" id="PS50928"/>
    </source>
</evidence>
<dbReference type="InterPro" id="IPR000515">
    <property type="entry name" value="MetI-like"/>
</dbReference>
<dbReference type="PANTHER" id="PTHR42929:SF5">
    <property type="entry name" value="ABC TRANSPORTER PERMEASE PROTEIN"/>
    <property type="match status" value="1"/>
</dbReference>
<dbReference type="AlphaFoldDB" id="A0A918IMX6"/>
<feature type="domain" description="ABC transmembrane type-1" evidence="9">
    <location>
        <begin position="196"/>
        <end position="403"/>
    </location>
</feature>
<comment type="subcellular location">
    <subcellularLocation>
        <location evidence="1 8">Cell membrane</location>
        <topology evidence="1 8">Multi-pass membrane protein</topology>
    </subcellularLocation>
</comment>
<keyword evidence="4" id="KW-1003">Cell membrane</keyword>
<keyword evidence="11" id="KW-1185">Reference proteome</keyword>
<proteinExistence type="inferred from homology"/>
<dbReference type="RefSeq" id="WP_189632496.1">
    <property type="nucleotide sequence ID" value="NZ_BMYQ01000001.1"/>
</dbReference>
<dbReference type="Gene3D" id="1.10.3720.10">
    <property type="entry name" value="MetI-like"/>
    <property type="match status" value="1"/>
</dbReference>
<evidence type="ECO:0000313" key="11">
    <source>
        <dbReference type="Proteomes" id="UP000628984"/>
    </source>
</evidence>
<dbReference type="SUPFAM" id="SSF161098">
    <property type="entry name" value="MetI-like"/>
    <property type="match status" value="1"/>
</dbReference>